<accession>A0A8D8L0E3</accession>
<dbReference type="EMBL" id="HBUE01349356">
    <property type="protein sequence ID" value="CAG6602360.1"/>
    <property type="molecule type" value="Transcribed_RNA"/>
</dbReference>
<proteinExistence type="predicted"/>
<name>A0A8D8L0E3_CULPI</name>
<protein>
    <submittedName>
        <fullName evidence="1">(northern house mosquito) hypothetical protein</fullName>
    </submittedName>
</protein>
<sequence length="106" mass="12074">MSLLRKLLHSFADRWVHFPDDAGNRSSIIAAAIPASAFHDPFKFRNRRSSVACFDTNRIPKKVSGPATVCATCLAVHIYTILQKFLKISWFLSSKDRREKSHELND</sequence>
<dbReference type="EMBL" id="HBUE01242295">
    <property type="protein sequence ID" value="CAG6550078.1"/>
    <property type="molecule type" value="Transcribed_RNA"/>
</dbReference>
<dbReference type="AlphaFoldDB" id="A0A8D8L0E3"/>
<evidence type="ECO:0000313" key="1">
    <source>
        <dbReference type="EMBL" id="CAG6602360.1"/>
    </source>
</evidence>
<reference evidence="1" key="1">
    <citation type="submission" date="2021-05" db="EMBL/GenBank/DDBJ databases">
        <authorList>
            <person name="Alioto T."/>
            <person name="Alioto T."/>
            <person name="Gomez Garrido J."/>
        </authorList>
    </citation>
    <scope>NUCLEOTIDE SEQUENCE</scope>
</reference>
<organism evidence="1">
    <name type="scientific">Culex pipiens</name>
    <name type="common">House mosquito</name>
    <dbReference type="NCBI Taxonomy" id="7175"/>
    <lineage>
        <taxon>Eukaryota</taxon>
        <taxon>Metazoa</taxon>
        <taxon>Ecdysozoa</taxon>
        <taxon>Arthropoda</taxon>
        <taxon>Hexapoda</taxon>
        <taxon>Insecta</taxon>
        <taxon>Pterygota</taxon>
        <taxon>Neoptera</taxon>
        <taxon>Endopterygota</taxon>
        <taxon>Diptera</taxon>
        <taxon>Nematocera</taxon>
        <taxon>Culicoidea</taxon>
        <taxon>Culicidae</taxon>
        <taxon>Culicinae</taxon>
        <taxon>Culicini</taxon>
        <taxon>Culex</taxon>
        <taxon>Culex</taxon>
    </lineage>
</organism>